<dbReference type="AlphaFoldDB" id="A0A6C0HZ11"/>
<protein>
    <recommendedName>
        <fullName evidence="2">Glycosyltransferase</fullName>
    </recommendedName>
</protein>
<accession>A0A6C0HZ11</accession>
<sequence length="211" mass="24662">MKVFVLLCSHEMDPQWINNIIALRDSMIDQDVEYCGISNQDDFHHYESIITFKYKVINPNRQLSKVCDFISSTELDYDWYMKIRPDIKLLEPIPFSVLSKEAINARARVYYGPRNIPYGMSINGEGIWKDIGDSQYDEVEHDIIVDDMLFLFHNNLKRAFEPIQPEYDTGEWGQALVFNQRNIPVHVIGIHVENTKYNTFSGNTLKTNPHL</sequence>
<evidence type="ECO:0008006" key="2">
    <source>
        <dbReference type="Google" id="ProtNLM"/>
    </source>
</evidence>
<proteinExistence type="predicted"/>
<reference evidence="1" key="1">
    <citation type="journal article" date="2020" name="Nature">
        <title>Giant virus diversity and host interactions through global metagenomics.</title>
        <authorList>
            <person name="Schulz F."/>
            <person name="Roux S."/>
            <person name="Paez-Espino D."/>
            <person name="Jungbluth S."/>
            <person name="Walsh D.A."/>
            <person name="Denef V.J."/>
            <person name="McMahon K.D."/>
            <person name="Konstantinidis K.T."/>
            <person name="Eloe-Fadrosh E.A."/>
            <person name="Kyrpides N.C."/>
            <person name="Woyke T."/>
        </authorList>
    </citation>
    <scope>NUCLEOTIDE SEQUENCE</scope>
    <source>
        <strain evidence="1">GVMAG-M-3300023184-17</strain>
    </source>
</reference>
<organism evidence="1">
    <name type="scientific">viral metagenome</name>
    <dbReference type="NCBI Taxonomy" id="1070528"/>
    <lineage>
        <taxon>unclassified sequences</taxon>
        <taxon>metagenomes</taxon>
        <taxon>organismal metagenomes</taxon>
    </lineage>
</organism>
<name>A0A6C0HZ11_9ZZZZ</name>
<evidence type="ECO:0000313" key="1">
    <source>
        <dbReference type="EMBL" id="QHT85416.1"/>
    </source>
</evidence>
<dbReference type="EMBL" id="MN740041">
    <property type="protein sequence ID" value="QHT85416.1"/>
    <property type="molecule type" value="Genomic_DNA"/>
</dbReference>